<sequence length="351" mass="39245">MMMVYNSISALLCLGLFSLPAFALPEGRAAFNWNRIEHVIAFGDSYTYVQGTHGRQNFSFIGDYLDLAYTPDALLSNKIVQDFTGTAEGGPNWVEYLTGCGLKPGLTSPLTCKRKLWDFAFAGADVSEQFTPLHHNFTTPLVNQTAQFLTYGDSVLKHNVGVQPLTTLVAIWIGINDINDSAKYAVPSFKDLYTSIIETIFASSVEPLQEAGYRNFLFLNLPPLDRTPSNLLRDSDVRLPNVTMLGWWNDALLSRAKEFQREASGVKAMVWDANRFLNGVLDDPERYSIRNTTNFCPGYLYTDVLTSPGKYGCPVPLDGYFWFNSGHMTSHVHKLIAPELEQFLLTSSNCK</sequence>
<comment type="caution">
    <text evidence="3">The sequence shown here is derived from an EMBL/GenBank/DDBJ whole genome shotgun (WGS) entry which is preliminary data.</text>
</comment>
<dbReference type="PANTHER" id="PTHR45648">
    <property type="entry name" value="GDSL LIPASE/ACYLHYDROLASE FAMILY PROTEIN (AFU_ORTHOLOGUE AFUA_4G14700)"/>
    <property type="match status" value="1"/>
</dbReference>
<keyword evidence="2" id="KW-0732">Signal</keyword>
<keyword evidence="1" id="KW-0378">Hydrolase</keyword>
<evidence type="ECO:0008006" key="5">
    <source>
        <dbReference type="Google" id="ProtNLM"/>
    </source>
</evidence>
<dbReference type="InterPro" id="IPR051058">
    <property type="entry name" value="GDSL_Est/Lipase"/>
</dbReference>
<name>A0A420YNP0_9PEZI</name>
<accession>A0A420YNP0</accession>
<evidence type="ECO:0000256" key="2">
    <source>
        <dbReference type="SAM" id="SignalP"/>
    </source>
</evidence>
<reference evidence="3 4" key="1">
    <citation type="submission" date="2018-08" db="EMBL/GenBank/DDBJ databases">
        <title>Draft genome of the lignicolous fungus Coniochaeta pulveracea.</title>
        <authorList>
            <person name="Borstlap C.J."/>
            <person name="De Witt R.N."/>
            <person name="Botha A."/>
            <person name="Volschenk H."/>
        </authorList>
    </citation>
    <scope>NUCLEOTIDE SEQUENCE [LARGE SCALE GENOMIC DNA]</scope>
    <source>
        <strain evidence="3 4">CAB683</strain>
    </source>
</reference>
<dbReference type="Pfam" id="PF00657">
    <property type="entry name" value="Lipase_GDSL"/>
    <property type="match status" value="1"/>
</dbReference>
<evidence type="ECO:0000313" key="4">
    <source>
        <dbReference type="Proteomes" id="UP000275385"/>
    </source>
</evidence>
<protein>
    <recommendedName>
        <fullName evidence="5">Lysophospholipase A</fullName>
    </recommendedName>
</protein>
<dbReference type="STRING" id="177199.A0A420YNP0"/>
<feature type="chain" id="PRO_5019400690" description="Lysophospholipase A" evidence="2">
    <location>
        <begin position="24"/>
        <end position="351"/>
    </location>
</feature>
<dbReference type="EMBL" id="QVQW01000001">
    <property type="protein sequence ID" value="RKU49494.1"/>
    <property type="molecule type" value="Genomic_DNA"/>
</dbReference>
<dbReference type="PANTHER" id="PTHR45648:SF85">
    <property type="entry name" value="A, PUTATIVE (AFU_ORTHOLOGUE AFUA_2G10760)-RELATED"/>
    <property type="match status" value="1"/>
</dbReference>
<gene>
    <name evidence="3" type="ORF">DL546_008400</name>
</gene>
<proteinExistence type="predicted"/>
<dbReference type="CDD" id="cd01846">
    <property type="entry name" value="fatty_acyltransferase_like"/>
    <property type="match status" value="1"/>
</dbReference>
<organism evidence="3 4">
    <name type="scientific">Coniochaeta pulveracea</name>
    <dbReference type="NCBI Taxonomy" id="177199"/>
    <lineage>
        <taxon>Eukaryota</taxon>
        <taxon>Fungi</taxon>
        <taxon>Dikarya</taxon>
        <taxon>Ascomycota</taxon>
        <taxon>Pezizomycotina</taxon>
        <taxon>Sordariomycetes</taxon>
        <taxon>Sordariomycetidae</taxon>
        <taxon>Coniochaetales</taxon>
        <taxon>Coniochaetaceae</taxon>
        <taxon>Coniochaeta</taxon>
    </lineage>
</organism>
<dbReference type="Gene3D" id="3.40.50.1110">
    <property type="entry name" value="SGNH hydrolase"/>
    <property type="match status" value="1"/>
</dbReference>
<dbReference type="GO" id="GO:0016788">
    <property type="term" value="F:hydrolase activity, acting on ester bonds"/>
    <property type="evidence" value="ECO:0007669"/>
    <property type="project" value="InterPro"/>
</dbReference>
<dbReference type="InterPro" id="IPR036514">
    <property type="entry name" value="SGNH_hydro_sf"/>
</dbReference>
<dbReference type="SUPFAM" id="SSF52266">
    <property type="entry name" value="SGNH hydrolase"/>
    <property type="match status" value="1"/>
</dbReference>
<dbReference type="Proteomes" id="UP000275385">
    <property type="component" value="Unassembled WGS sequence"/>
</dbReference>
<dbReference type="InterPro" id="IPR001087">
    <property type="entry name" value="GDSL"/>
</dbReference>
<evidence type="ECO:0000256" key="1">
    <source>
        <dbReference type="ARBA" id="ARBA00022801"/>
    </source>
</evidence>
<feature type="signal peptide" evidence="2">
    <location>
        <begin position="1"/>
        <end position="23"/>
    </location>
</feature>
<evidence type="ECO:0000313" key="3">
    <source>
        <dbReference type="EMBL" id="RKU49494.1"/>
    </source>
</evidence>
<dbReference type="OrthoDB" id="1600564at2759"/>
<dbReference type="AlphaFoldDB" id="A0A420YNP0"/>
<keyword evidence="4" id="KW-1185">Reference proteome</keyword>